<dbReference type="Proteomes" id="UP000270034">
    <property type="component" value="Chromosome"/>
</dbReference>
<protein>
    <submittedName>
        <fullName evidence="1">Uncharacterized protein</fullName>
    </submittedName>
</protein>
<reference evidence="1 2" key="1">
    <citation type="submission" date="2018-02" db="EMBL/GenBank/DDBJ databases">
        <title>Acetobacter orientalis genome.</title>
        <authorList>
            <person name="Nakashima N."/>
            <person name="Tamura T."/>
        </authorList>
    </citation>
    <scope>NUCLEOTIDE SEQUENCE [LARGE SCALE GENOMIC DNA]</scope>
    <source>
        <strain evidence="1 2">FAN1</strain>
    </source>
</reference>
<dbReference type="EMBL" id="AP018515">
    <property type="protein sequence ID" value="BBC79718.1"/>
    <property type="molecule type" value="Genomic_DNA"/>
</dbReference>
<dbReference type="AlphaFoldDB" id="A0A2Z5ZGL9"/>
<evidence type="ECO:0000313" key="2">
    <source>
        <dbReference type="Proteomes" id="UP000270034"/>
    </source>
</evidence>
<gene>
    <name evidence="1" type="ORF">AcetOrient_orf02057</name>
</gene>
<organism evidence="1 2">
    <name type="scientific">Acetobacter orientalis</name>
    <dbReference type="NCBI Taxonomy" id="146474"/>
    <lineage>
        <taxon>Bacteria</taxon>
        <taxon>Pseudomonadati</taxon>
        <taxon>Pseudomonadota</taxon>
        <taxon>Alphaproteobacteria</taxon>
        <taxon>Acetobacterales</taxon>
        <taxon>Acetobacteraceae</taxon>
        <taxon>Acetobacter</taxon>
    </lineage>
</organism>
<proteinExistence type="predicted"/>
<name>A0A2Z5ZGL9_9PROT</name>
<dbReference type="KEGG" id="aot:AcetOri_orf02057"/>
<evidence type="ECO:0000313" key="1">
    <source>
        <dbReference type="EMBL" id="BBC79718.1"/>
    </source>
</evidence>
<sequence length="41" mass="4884">MCERRYGNSISRTEESPYEINSEKITNCRFPAWQSGIFLLR</sequence>
<accession>A0A2Z5ZGL9</accession>